<dbReference type="InterPro" id="IPR039857">
    <property type="entry name" value="Ift122/121"/>
</dbReference>
<evidence type="ECO:0000256" key="4">
    <source>
        <dbReference type="ARBA" id="ARBA00022574"/>
    </source>
</evidence>
<dbReference type="InterPro" id="IPR001680">
    <property type="entry name" value="WD40_rpt"/>
</dbReference>
<evidence type="ECO:0000256" key="8">
    <source>
        <dbReference type="PROSITE-ProRule" id="PRU00221"/>
    </source>
</evidence>
<evidence type="ECO:0000256" key="2">
    <source>
        <dbReference type="ARBA" id="ARBA00004496"/>
    </source>
</evidence>
<feature type="domain" description="IFT80/172/WDR35 TPR" evidence="9">
    <location>
        <begin position="678"/>
        <end position="767"/>
    </location>
</feature>
<comment type="subcellular location">
    <subcellularLocation>
        <location evidence="1">Cell projection</location>
        <location evidence="1">Cilium</location>
    </subcellularLocation>
    <subcellularLocation>
        <location evidence="2">Cytoplasm</location>
    </subcellularLocation>
</comment>
<dbReference type="InterPro" id="IPR036322">
    <property type="entry name" value="WD40_repeat_dom_sf"/>
</dbReference>
<dbReference type="SMART" id="SM00320">
    <property type="entry name" value="WD40"/>
    <property type="match status" value="4"/>
</dbReference>
<proteinExistence type="predicted"/>
<evidence type="ECO:0000313" key="14">
    <source>
        <dbReference type="Proteomes" id="UP000007879"/>
    </source>
</evidence>
<reference evidence="14" key="1">
    <citation type="journal article" date="2010" name="Nature">
        <title>The Amphimedon queenslandica genome and the evolution of animal complexity.</title>
        <authorList>
            <person name="Srivastava M."/>
            <person name="Simakov O."/>
            <person name="Chapman J."/>
            <person name="Fahey B."/>
            <person name="Gauthier M.E."/>
            <person name="Mitros T."/>
            <person name="Richards G.S."/>
            <person name="Conaco C."/>
            <person name="Dacre M."/>
            <person name="Hellsten U."/>
            <person name="Larroux C."/>
            <person name="Putnam N.H."/>
            <person name="Stanke M."/>
            <person name="Adamska M."/>
            <person name="Darling A."/>
            <person name="Degnan S.M."/>
            <person name="Oakley T.H."/>
            <person name="Plachetzki D.C."/>
            <person name="Zhai Y."/>
            <person name="Adamski M."/>
            <person name="Calcino A."/>
            <person name="Cummins S.F."/>
            <person name="Goodstein D.M."/>
            <person name="Harris C."/>
            <person name="Jackson D.J."/>
            <person name="Leys S.P."/>
            <person name="Shu S."/>
            <person name="Woodcroft B.J."/>
            <person name="Vervoort M."/>
            <person name="Kosik K.S."/>
            <person name="Manning G."/>
            <person name="Degnan B.M."/>
            <person name="Rokhsar D.S."/>
        </authorList>
    </citation>
    <scope>NUCLEOTIDE SEQUENCE [LARGE SCALE GENOMIC DNA]</scope>
</reference>
<dbReference type="KEGG" id="aqu:100634432"/>
<dbReference type="Pfam" id="PF25768">
    <property type="entry name" value="TPR_IFT121"/>
    <property type="match status" value="1"/>
</dbReference>
<evidence type="ECO:0000256" key="1">
    <source>
        <dbReference type="ARBA" id="ARBA00004138"/>
    </source>
</evidence>
<dbReference type="GeneID" id="100634432"/>
<reference evidence="13" key="2">
    <citation type="submission" date="2024-06" db="UniProtKB">
        <authorList>
            <consortium name="EnsemblMetazoa"/>
        </authorList>
    </citation>
    <scope>IDENTIFICATION</scope>
</reference>
<dbReference type="GO" id="GO:0097730">
    <property type="term" value="C:non-motile cilium"/>
    <property type="evidence" value="ECO:0007669"/>
    <property type="project" value="TreeGrafter"/>
</dbReference>
<evidence type="ECO:0000256" key="7">
    <source>
        <dbReference type="ARBA" id="ARBA00023273"/>
    </source>
</evidence>
<dbReference type="InterPro" id="IPR011990">
    <property type="entry name" value="TPR-like_helical_dom_sf"/>
</dbReference>
<dbReference type="SUPFAM" id="SSF50978">
    <property type="entry name" value="WD40 repeat-like"/>
    <property type="match status" value="2"/>
</dbReference>
<feature type="domain" description="IFT121-like TPR repeats" evidence="12">
    <location>
        <begin position="1002"/>
        <end position="1099"/>
    </location>
</feature>
<dbReference type="GO" id="GO:0005737">
    <property type="term" value="C:cytoplasm"/>
    <property type="evidence" value="ECO:0007669"/>
    <property type="project" value="UniProtKB-SubCell"/>
</dbReference>
<dbReference type="PANTHER" id="PTHR12764:SF5">
    <property type="entry name" value="LD29485P"/>
    <property type="match status" value="1"/>
</dbReference>
<dbReference type="InterPro" id="IPR056158">
    <property type="entry name" value="Beta-prop_IFT121_2nd"/>
</dbReference>
<evidence type="ECO:0000313" key="13">
    <source>
        <dbReference type="EnsemblMetazoa" id="XP_019850267.1"/>
    </source>
</evidence>
<organism evidence="13 14">
    <name type="scientific">Amphimedon queenslandica</name>
    <name type="common">Sponge</name>
    <dbReference type="NCBI Taxonomy" id="400682"/>
    <lineage>
        <taxon>Eukaryota</taxon>
        <taxon>Metazoa</taxon>
        <taxon>Porifera</taxon>
        <taxon>Demospongiae</taxon>
        <taxon>Heteroscleromorpha</taxon>
        <taxon>Haplosclerida</taxon>
        <taxon>Niphatidae</taxon>
        <taxon>Amphimedon</taxon>
    </lineage>
</organism>
<feature type="domain" description="IFT121/TULP4 N-terminal" evidence="11">
    <location>
        <begin position="4"/>
        <end position="336"/>
    </location>
</feature>
<evidence type="ECO:0000259" key="10">
    <source>
        <dbReference type="Pfam" id="PF23390"/>
    </source>
</evidence>
<dbReference type="PIRSF" id="PIRSF037536">
    <property type="entry name" value="WD_repeat_p35"/>
    <property type="match status" value="1"/>
</dbReference>
<dbReference type="InterPro" id="IPR056157">
    <property type="entry name" value="TPR_IFT80_172_dom"/>
</dbReference>
<dbReference type="InterPro" id="IPR015943">
    <property type="entry name" value="WD40/YVTN_repeat-like_dom_sf"/>
</dbReference>
<dbReference type="Proteomes" id="UP000007879">
    <property type="component" value="Unassembled WGS sequence"/>
</dbReference>
<dbReference type="GO" id="GO:0061512">
    <property type="term" value="P:protein localization to cilium"/>
    <property type="evidence" value="ECO:0007669"/>
    <property type="project" value="TreeGrafter"/>
</dbReference>
<dbReference type="Pfam" id="PF23387">
    <property type="entry name" value="TPR_IFT80_172"/>
    <property type="match status" value="1"/>
</dbReference>
<keyword evidence="3" id="KW-0963">Cytoplasm</keyword>
<keyword evidence="5" id="KW-0677">Repeat</keyword>
<evidence type="ECO:0000259" key="11">
    <source>
        <dbReference type="Pfam" id="PF24797"/>
    </source>
</evidence>
<evidence type="ECO:0000259" key="12">
    <source>
        <dbReference type="Pfam" id="PF25768"/>
    </source>
</evidence>
<accession>A0AAN0J0G6</accession>
<dbReference type="GO" id="GO:0030991">
    <property type="term" value="C:intraciliary transport particle A"/>
    <property type="evidence" value="ECO:0007669"/>
    <property type="project" value="TreeGrafter"/>
</dbReference>
<dbReference type="PROSITE" id="PS50082">
    <property type="entry name" value="WD_REPEATS_2"/>
    <property type="match status" value="1"/>
</dbReference>
<dbReference type="GO" id="GO:1905515">
    <property type="term" value="P:non-motile cilium assembly"/>
    <property type="evidence" value="ECO:0007669"/>
    <property type="project" value="TreeGrafter"/>
</dbReference>
<evidence type="ECO:0008006" key="15">
    <source>
        <dbReference type="Google" id="ProtNLM"/>
    </source>
</evidence>
<keyword evidence="4 8" id="KW-0853">WD repeat</keyword>
<keyword evidence="14" id="KW-1185">Reference proteome</keyword>
<dbReference type="GO" id="GO:0035721">
    <property type="term" value="P:intraciliary retrograde transport"/>
    <property type="evidence" value="ECO:0007669"/>
    <property type="project" value="TreeGrafter"/>
</dbReference>
<dbReference type="Pfam" id="PF25170">
    <property type="entry name" value="TPR_WDR35"/>
    <property type="match status" value="1"/>
</dbReference>
<evidence type="ECO:0000256" key="5">
    <source>
        <dbReference type="ARBA" id="ARBA00022737"/>
    </source>
</evidence>
<feature type="repeat" description="WD" evidence="8">
    <location>
        <begin position="72"/>
        <end position="103"/>
    </location>
</feature>
<feature type="domain" description="IFT121 second beta-propeller" evidence="10">
    <location>
        <begin position="341"/>
        <end position="646"/>
    </location>
</feature>
<dbReference type="Pfam" id="PF23390">
    <property type="entry name" value="Beta-prop_WDR35_2nd"/>
    <property type="match status" value="1"/>
</dbReference>
<dbReference type="InterPro" id="IPR056159">
    <property type="entry name" value="Beta-prop_IFT121_TULP_N"/>
</dbReference>
<dbReference type="InterPro" id="IPR057979">
    <property type="entry name" value="TPR_IFT121"/>
</dbReference>
<dbReference type="Gene3D" id="1.25.40.470">
    <property type="match status" value="1"/>
</dbReference>
<evidence type="ECO:0000256" key="3">
    <source>
        <dbReference type="ARBA" id="ARBA00022490"/>
    </source>
</evidence>
<dbReference type="InterPro" id="IPR017233">
    <property type="entry name" value="WDR35"/>
</dbReference>
<dbReference type="FunFam" id="1.25.40.470:FF:000004">
    <property type="entry name" value="WD repeat-containing protein 35"/>
    <property type="match status" value="1"/>
</dbReference>
<dbReference type="Gene3D" id="1.25.40.10">
    <property type="entry name" value="Tetratricopeptide repeat domain"/>
    <property type="match status" value="1"/>
</dbReference>
<dbReference type="EnsemblMetazoa" id="XM_019994708.1">
    <property type="protein sequence ID" value="XP_019850267.1"/>
    <property type="gene ID" value="LOC100634432"/>
</dbReference>
<dbReference type="Gene3D" id="2.130.10.10">
    <property type="entry name" value="YVTN repeat-like/Quinoprotein amine dehydrogenase"/>
    <property type="match status" value="2"/>
</dbReference>
<dbReference type="AlphaFoldDB" id="A0AAN0J0G6"/>
<keyword evidence="7" id="KW-0966">Cell projection</keyword>
<keyword evidence="6" id="KW-0969">Cilium</keyword>
<evidence type="ECO:0000259" key="9">
    <source>
        <dbReference type="Pfam" id="PF23387"/>
    </source>
</evidence>
<sequence>MVTMLAYLSKKISIPNDTFVSSLAWHSKEGWLAVGGNTGLLRVLKLELQAQDKDAKVKGLAAPSTLAMNQTLEAHHAPVVGVTWNDKENKLTTCDQNGLIVVWVLYKNSWAQEMINNRNKSPVSMIQWNEDGQKICIVYEDGAVIVGSVDGNRIWGKELRGATLTLTQWSPDSKILLFGNSQGEILIYDSHGAYNSKMTLHCLANYTGSVKLVSIQWYSGSNGYISSNVPCLAVAFDNGRIQVMRHELDEKPVIINAPVSVKTISWNYNGSILAVAGSQMRTDDKEISIAQFYSPMGKLLYSLRIPGRGLTAVAWEGTGLRIACGVGPYIYFANIRYNYKWAFFANTVVYSYKKPGTLQECVMFWNVEEQELNVKTCQRLILMTSTTDYGLLVTESVTLENQYSLLLCNSLGIPVDTKYLPFEPTFVSLSKTHIVAATGNVLFVWYYRTASRLAAPELNTAVSKALETKDKLFHIDERVTDETGVDFECVRKETVDPISGITASDQLLIVGRMSGSIHTYTLPQLSLVMTFAVQCQPVHLGLNMDSTMLSVVDNGGMFSLYHMSDGSKLALERKEVWGVKWADDNPDLFAIMEKTRMYIFRGLDPEEPVISSASICSFSNLQVKAVLLDELMKTPDTPVAELVVNLDVKSLRDTRQLLEKVGFDDTFQFINDNPHPRLWQLLAESALKSFNFEIARKAFVCCSDYQGIQFVKRLQKLTSKEIVRAEVAAYYDDFDEAERLYIQMDRKDLAIELRVKLGHWFRVLQLLKSDGSLATDVQMAQAWNSIGDYYAERDMWEHALGYYTQASNTELMAKAFFILEKFDSLESLADTLPVNHPLLPDLALKFYNMGMCIPAVSAYLKSGNATAALNCCVDLNQWDKAIQLSKEHGLKDVTQLLRNAVKELLDGGQIIPAIELYRKAGYFLEAAKLINDVAKLAGGQGKLSPLKIKKMYVLSALMVEEYRSSIKTSAPRKKQTNSSGLSSTIQGLLVEDTLGDTALLDKGWRGAEAYHLFVLSQKQFYSKDTESSLKTAMIVQSYSDVLSAVEMYSLVALTGCACQAYSVASQALMKLECSPSLSSSQLEMYEELGVEIFRQHPPRSKTTPLSCPTCDTSLYEWVTPCPGCNSNLVICMGSGSITESDSCWLCPHCKHYTRTDLSCLLATCPLCHFTIT</sequence>
<dbReference type="RefSeq" id="XP_019850267.1">
    <property type="nucleotide sequence ID" value="XM_019994708.1"/>
</dbReference>
<name>A0AAN0J0G6_AMPQE</name>
<dbReference type="SUPFAM" id="SSF48452">
    <property type="entry name" value="TPR-like"/>
    <property type="match status" value="1"/>
</dbReference>
<dbReference type="PANTHER" id="PTHR12764">
    <property type="entry name" value="WD REPEAT DOMAIN-RELATED"/>
    <property type="match status" value="1"/>
</dbReference>
<dbReference type="Pfam" id="PF24797">
    <property type="entry name" value="Beta-prop_WDR35_TULP_N"/>
    <property type="match status" value="1"/>
</dbReference>
<dbReference type="InterPro" id="IPR057361">
    <property type="entry name" value="TPR_WDR35"/>
</dbReference>
<protein>
    <recommendedName>
        <fullName evidence="15">Anaphase-promoting complex subunit 4 WD40 domain-containing protein</fullName>
    </recommendedName>
</protein>
<evidence type="ECO:0000256" key="6">
    <source>
        <dbReference type="ARBA" id="ARBA00023069"/>
    </source>
</evidence>